<reference evidence="1" key="2">
    <citation type="submission" date="2025-09" db="UniProtKB">
        <authorList>
            <consortium name="Ensembl"/>
        </authorList>
    </citation>
    <scope>IDENTIFICATION</scope>
</reference>
<evidence type="ECO:0000313" key="1">
    <source>
        <dbReference type="Ensembl" id="ENSZALP00000009836.1"/>
    </source>
</evidence>
<protein>
    <submittedName>
        <fullName evidence="1">Uncharacterized protein</fullName>
    </submittedName>
</protein>
<organism evidence="1 2">
    <name type="scientific">Zonotrichia albicollis</name>
    <name type="common">White-throated sparrow</name>
    <name type="synonym">Fringilla albicollis</name>
    <dbReference type="NCBI Taxonomy" id="44394"/>
    <lineage>
        <taxon>Eukaryota</taxon>
        <taxon>Metazoa</taxon>
        <taxon>Chordata</taxon>
        <taxon>Craniata</taxon>
        <taxon>Vertebrata</taxon>
        <taxon>Euteleostomi</taxon>
        <taxon>Archelosauria</taxon>
        <taxon>Archosauria</taxon>
        <taxon>Dinosauria</taxon>
        <taxon>Saurischia</taxon>
        <taxon>Theropoda</taxon>
        <taxon>Coelurosauria</taxon>
        <taxon>Aves</taxon>
        <taxon>Neognathae</taxon>
        <taxon>Neoaves</taxon>
        <taxon>Telluraves</taxon>
        <taxon>Australaves</taxon>
        <taxon>Passeriformes</taxon>
        <taxon>Passerellidae</taxon>
        <taxon>Zonotrichia</taxon>
    </lineage>
</organism>
<keyword evidence="2" id="KW-1185">Reference proteome</keyword>
<reference evidence="1" key="1">
    <citation type="submission" date="2025-08" db="UniProtKB">
        <authorList>
            <consortium name="Ensembl"/>
        </authorList>
    </citation>
    <scope>IDENTIFICATION</scope>
</reference>
<dbReference type="AlphaFoldDB" id="A0A8D2MM95"/>
<proteinExistence type="predicted"/>
<dbReference type="Ensembl" id="ENSZALT00000013654.1">
    <property type="protein sequence ID" value="ENSZALP00000009836.1"/>
    <property type="gene ID" value="ENSZALG00000008383.1"/>
</dbReference>
<sequence length="115" mass="13143">MEALTLIPCLLHQLAKNWQKLVNSNEFPSFWNNAQPAGLFTAEPEQLGIETASSLRSENLNRSFDFFDFFPTAKTEIVLTALLALHMIWRPPVSCTAGLPQWFWKDCQTRCNAQK</sequence>
<dbReference type="Proteomes" id="UP000694413">
    <property type="component" value="Unassembled WGS sequence"/>
</dbReference>
<evidence type="ECO:0000313" key="2">
    <source>
        <dbReference type="Proteomes" id="UP000694413"/>
    </source>
</evidence>
<name>A0A8D2MM95_ZONAL</name>
<accession>A0A8D2MM95</accession>